<keyword evidence="12" id="KW-1185">Reference proteome</keyword>
<keyword evidence="7 9" id="KW-0573">Peptidoglycan synthesis</keyword>
<dbReference type="CDD" id="cd16913">
    <property type="entry name" value="YkuD_like"/>
    <property type="match status" value="1"/>
</dbReference>
<keyword evidence="3" id="KW-0328">Glycosyltransferase</keyword>
<comment type="pathway">
    <text evidence="1 9">Cell wall biogenesis; peptidoglycan biosynthesis.</text>
</comment>
<keyword evidence="6 9" id="KW-0133">Cell shape</keyword>
<dbReference type="InterPro" id="IPR005490">
    <property type="entry name" value="LD_TPept_cat_dom"/>
</dbReference>
<evidence type="ECO:0000256" key="8">
    <source>
        <dbReference type="ARBA" id="ARBA00023316"/>
    </source>
</evidence>
<organism evidence="11 12">
    <name type="scientific">Sporomusa sphaeroides DSM 2875</name>
    <dbReference type="NCBI Taxonomy" id="1337886"/>
    <lineage>
        <taxon>Bacteria</taxon>
        <taxon>Bacillati</taxon>
        <taxon>Bacillota</taxon>
        <taxon>Negativicutes</taxon>
        <taxon>Selenomonadales</taxon>
        <taxon>Sporomusaceae</taxon>
        <taxon>Sporomusa</taxon>
    </lineage>
</organism>
<evidence type="ECO:0000256" key="7">
    <source>
        <dbReference type="ARBA" id="ARBA00022984"/>
    </source>
</evidence>
<dbReference type="PROSITE" id="PS52029">
    <property type="entry name" value="LD_TPASE"/>
    <property type="match status" value="1"/>
</dbReference>
<keyword evidence="5" id="KW-0378">Hydrolase</keyword>
<evidence type="ECO:0000259" key="10">
    <source>
        <dbReference type="PROSITE" id="PS52029"/>
    </source>
</evidence>
<dbReference type="Proteomes" id="UP000245702">
    <property type="component" value="Unassembled WGS sequence"/>
</dbReference>
<comment type="caution">
    <text evidence="11">The sequence shown here is derived from an EMBL/GenBank/DDBJ whole genome shotgun (WGS) entry which is preliminary data.</text>
</comment>
<evidence type="ECO:0000313" key="12">
    <source>
        <dbReference type="Proteomes" id="UP000245702"/>
    </source>
</evidence>
<name>A0ABP2C616_9FIRM</name>
<evidence type="ECO:0000256" key="5">
    <source>
        <dbReference type="ARBA" id="ARBA00022801"/>
    </source>
</evidence>
<dbReference type="SUPFAM" id="SSF141523">
    <property type="entry name" value="L,D-transpeptidase catalytic domain-like"/>
    <property type="match status" value="1"/>
</dbReference>
<feature type="domain" description="L,D-TPase catalytic" evidence="10">
    <location>
        <begin position="31"/>
        <end position="153"/>
    </location>
</feature>
<dbReference type="GO" id="GO:0016740">
    <property type="term" value="F:transferase activity"/>
    <property type="evidence" value="ECO:0007669"/>
    <property type="project" value="UniProtKB-KW"/>
</dbReference>
<dbReference type="PANTHER" id="PTHR30582">
    <property type="entry name" value="L,D-TRANSPEPTIDASE"/>
    <property type="match status" value="1"/>
</dbReference>
<reference evidence="11 12" key="1">
    <citation type="submission" date="2016-01" db="EMBL/GenBank/DDBJ databases">
        <authorList>
            <person name="Brown R."/>
        </authorList>
    </citation>
    <scope>NUCLEOTIDE SEQUENCE [LARGE SCALE GENOMIC DNA]</scope>
    <source>
        <strain evidence="11">Sporomusa sphaeroides DSM 2875</strain>
    </source>
</reference>
<evidence type="ECO:0000256" key="2">
    <source>
        <dbReference type="ARBA" id="ARBA00005992"/>
    </source>
</evidence>
<feature type="active site" description="Nucleophile" evidence="9">
    <location>
        <position position="129"/>
    </location>
</feature>
<evidence type="ECO:0000256" key="1">
    <source>
        <dbReference type="ARBA" id="ARBA00004752"/>
    </source>
</evidence>
<keyword evidence="4 11" id="KW-0808">Transferase</keyword>
<dbReference type="RefSeq" id="WP_075755738.1">
    <property type="nucleotide sequence ID" value="NZ_CP146991.1"/>
</dbReference>
<proteinExistence type="inferred from homology"/>
<gene>
    <name evidence="11" type="primary">ynhG</name>
    <name evidence="11" type="ORF">SSPH_02485</name>
</gene>
<comment type="similarity">
    <text evidence="2">Belongs to the YkuD family.</text>
</comment>
<protein>
    <submittedName>
        <fullName evidence="11">L,D-transpeptidase YnhG</fullName>
        <ecNumber evidence="11">2.-.-.-</ecNumber>
    </submittedName>
</protein>
<dbReference type="EC" id="2.-.-.-" evidence="11"/>
<evidence type="ECO:0000256" key="4">
    <source>
        <dbReference type="ARBA" id="ARBA00022679"/>
    </source>
</evidence>
<dbReference type="PANTHER" id="PTHR30582:SF24">
    <property type="entry name" value="L,D-TRANSPEPTIDASE ERFK_SRFK-RELATED"/>
    <property type="match status" value="1"/>
</dbReference>
<accession>A0ABP2C616</accession>
<evidence type="ECO:0000256" key="3">
    <source>
        <dbReference type="ARBA" id="ARBA00022676"/>
    </source>
</evidence>
<dbReference type="InterPro" id="IPR038063">
    <property type="entry name" value="Transpep_catalytic_dom"/>
</dbReference>
<evidence type="ECO:0000256" key="9">
    <source>
        <dbReference type="PROSITE-ProRule" id="PRU01373"/>
    </source>
</evidence>
<sequence length="404" mass="45404">MLLRVTLWLYVFLLLTVSIGYAKPSAELVAPSLIVNLPSRTIELFSGDNLLKEFPVAIGKPATPTPLGNYSIICKEVNPAWYPPDQKGIVVPTGPANPLGYRWIGIWHTYGIHGTNAPWSIGTAVSNGCIRMYEEDVEELFDKVSYGTPVRITYDRIKVRTNTTGQILLSVYPDVYNYGSITVRDIRNKLNTYYLNDFVSDEFLRNILNKPSDKQVVIAKPFPIRVNGSLLTSRGLIVQEVPYIPLYSLAEALKQKIHWDEKTKTARNEAVSVPGIASGSMVFVSAASIAALFSGEQSWHSEENSWNFDKLKVFLNEQPVNLEVLRIQGILAVPALSLAEMMEHKFEWNEKEHKLTINDKGQSVNVPVEMVAAVPYIKITNINRYFDAYVYLNEAAKTLELTYP</sequence>
<evidence type="ECO:0000313" key="11">
    <source>
        <dbReference type="EMBL" id="CVK19829.1"/>
    </source>
</evidence>
<dbReference type="Gene3D" id="2.40.440.10">
    <property type="entry name" value="L,D-transpeptidase catalytic domain-like"/>
    <property type="match status" value="1"/>
</dbReference>
<dbReference type="Pfam" id="PF03734">
    <property type="entry name" value="YkuD"/>
    <property type="match status" value="1"/>
</dbReference>
<feature type="active site" description="Proton donor/acceptor" evidence="9">
    <location>
        <position position="113"/>
    </location>
</feature>
<dbReference type="InterPro" id="IPR050979">
    <property type="entry name" value="LD-transpeptidase"/>
</dbReference>
<evidence type="ECO:0000256" key="6">
    <source>
        <dbReference type="ARBA" id="ARBA00022960"/>
    </source>
</evidence>
<dbReference type="EMBL" id="FCOW01000012">
    <property type="protein sequence ID" value="CVK19829.1"/>
    <property type="molecule type" value="Genomic_DNA"/>
</dbReference>
<keyword evidence="8 9" id="KW-0961">Cell wall biogenesis/degradation</keyword>